<comment type="caution">
    <text evidence="2">The sequence shown here is derived from an EMBL/GenBank/DDBJ whole genome shotgun (WGS) entry which is preliminary data.</text>
</comment>
<gene>
    <name evidence="2" type="primary">AVEN_200693_1</name>
    <name evidence="2" type="ORF">CEXT_470511</name>
</gene>
<reference evidence="2 3" key="1">
    <citation type="submission" date="2021-06" db="EMBL/GenBank/DDBJ databases">
        <title>Caerostris extrusa draft genome.</title>
        <authorList>
            <person name="Kono N."/>
            <person name="Arakawa K."/>
        </authorList>
    </citation>
    <scope>NUCLEOTIDE SEQUENCE [LARGE SCALE GENOMIC DNA]</scope>
</reference>
<evidence type="ECO:0000256" key="1">
    <source>
        <dbReference type="SAM" id="MobiDB-lite"/>
    </source>
</evidence>
<evidence type="ECO:0000313" key="2">
    <source>
        <dbReference type="EMBL" id="GIY91759.1"/>
    </source>
</evidence>
<keyword evidence="3" id="KW-1185">Reference proteome</keyword>
<proteinExistence type="predicted"/>
<dbReference type="EMBL" id="BPLR01000049">
    <property type="protein sequence ID" value="GIY91759.1"/>
    <property type="molecule type" value="Genomic_DNA"/>
</dbReference>
<evidence type="ECO:0000313" key="3">
    <source>
        <dbReference type="Proteomes" id="UP001054945"/>
    </source>
</evidence>
<organism evidence="2 3">
    <name type="scientific">Caerostris extrusa</name>
    <name type="common">Bark spider</name>
    <name type="synonym">Caerostris bankana</name>
    <dbReference type="NCBI Taxonomy" id="172846"/>
    <lineage>
        <taxon>Eukaryota</taxon>
        <taxon>Metazoa</taxon>
        <taxon>Ecdysozoa</taxon>
        <taxon>Arthropoda</taxon>
        <taxon>Chelicerata</taxon>
        <taxon>Arachnida</taxon>
        <taxon>Araneae</taxon>
        <taxon>Araneomorphae</taxon>
        <taxon>Entelegynae</taxon>
        <taxon>Araneoidea</taxon>
        <taxon>Araneidae</taxon>
        <taxon>Caerostris</taxon>
    </lineage>
</organism>
<feature type="compositionally biased region" description="Acidic residues" evidence="1">
    <location>
        <begin position="173"/>
        <end position="182"/>
    </location>
</feature>
<dbReference type="AlphaFoldDB" id="A0AAV4XD95"/>
<sequence>TRDDERRNAGANDKRSTGLAPLTFYVNCRGHLHLFVNNDHKGAVLTGLPLKEQLWVLFGFIRNYCFCEICFYFRKCSIRGYCKGPRGCSSLPVCIKQWKCSLLPHKASINWTSDGKKTILKKLLVRSCETFETECDGIDTTCVCQTTENSGGQPWTLIKTKNKSTTEDANNNDQEESVEEETPEKNSDELSLVVSADEEYFKAIAINIVKEMIIQRKEQGQRRQEKKTPGFRLQSSLSRIGGSRGTLKQEEATNSKIRENSISNENEELPDDLPRRVVELVETMLKDFFLSPQTIYLFVFDLAQDLDCTIQNNEDYGLEFPSSNLSILSLLNLWLETIYVSLAHQKKNIRMWNRRIL</sequence>
<protein>
    <submittedName>
        <fullName evidence="2">NHR domain-containing protein</fullName>
    </submittedName>
</protein>
<accession>A0AAV4XD95</accession>
<feature type="region of interest" description="Disordered" evidence="1">
    <location>
        <begin position="155"/>
        <end position="190"/>
    </location>
</feature>
<feature type="non-terminal residue" evidence="2">
    <location>
        <position position="1"/>
    </location>
</feature>
<name>A0AAV4XD95_CAEEX</name>
<dbReference type="Proteomes" id="UP001054945">
    <property type="component" value="Unassembled WGS sequence"/>
</dbReference>